<dbReference type="EMBL" id="OZ021737">
    <property type="protein sequence ID" value="CAK9317319.1"/>
    <property type="molecule type" value="Genomic_DNA"/>
</dbReference>
<feature type="region of interest" description="Disordered" evidence="2">
    <location>
        <begin position="129"/>
        <end position="161"/>
    </location>
</feature>
<dbReference type="PANTHER" id="PTHR35992">
    <property type="entry name" value="CYTOMATRIX PROTEIN-LIKE PROTEIN"/>
    <property type="match status" value="1"/>
</dbReference>
<feature type="compositionally biased region" description="Polar residues" evidence="2">
    <location>
        <begin position="311"/>
        <end position="333"/>
    </location>
</feature>
<reference evidence="3 4" key="1">
    <citation type="submission" date="2024-03" db="EMBL/GenBank/DDBJ databases">
        <authorList>
            <person name="Gkanogiannis A."/>
            <person name="Becerra Lopez-Lavalle L."/>
        </authorList>
    </citation>
    <scope>NUCLEOTIDE SEQUENCE [LARGE SCALE GENOMIC DNA]</scope>
</reference>
<keyword evidence="4" id="KW-1185">Reference proteome</keyword>
<feature type="coiled-coil region" evidence="1">
    <location>
        <begin position="216"/>
        <end position="257"/>
    </location>
</feature>
<dbReference type="Proteomes" id="UP001642487">
    <property type="component" value="Chromosome 3"/>
</dbReference>
<feature type="coiled-coil region" evidence="1">
    <location>
        <begin position="20"/>
        <end position="54"/>
    </location>
</feature>
<organism evidence="3 4">
    <name type="scientific">Citrullus colocynthis</name>
    <name type="common">colocynth</name>
    <dbReference type="NCBI Taxonomy" id="252529"/>
    <lineage>
        <taxon>Eukaryota</taxon>
        <taxon>Viridiplantae</taxon>
        <taxon>Streptophyta</taxon>
        <taxon>Embryophyta</taxon>
        <taxon>Tracheophyta</taxon>
        <taxon>Spermatophyta</taxon>
        <taxon>Magnoliopsida</taxon>
        <taxon>eudicotyledons</taxon>
        <taxon>Gunneridae</taxon>
        <taxon>Pentapetalae</taxon>
        <taxon>rosids</taxon>
        <taxon>fabids</taxon>
        <taxon>Cucurbitales</taxon>
        <taxon>Cucurbitaceae</taxon>
        <taxon>Benincaseae</taxon>
        <taxon>Citrullus</taxon>
    </lineage>
</organism>
<evidence type="ECO:0000256" key="2">
    <source>
        <dbReference type="SAM" id="MobiDB-lite"/>
    </source>
</evidence>
<keyword evidence="1" id="KW-0175">Coiled coil</keyword>
<name>A0ABP0YA91_9ROSI</name>
<sequence>MGKSDASQASIERRNWGKLFNGLTQMLQTQQNQLETLVNERKLLEDRIKMQHERWIADIRLYEDHISQMKDDLLLQDMERSLQTSKSDLLTGMKQSELYLCRLKIEHSEAELEDFKSFFDDLISHRNSNPQLQDSSLRSASEPAQANGGRESGLSACGNTDEARRSKALEGEVRRLRCEYEKLASEKSLEVSALVAEKKFVWNQYNVIQDDFSSKLETKQLELERAHLKVEKLLATLEQLQSSNNEKDGVIATLRNQMGKMETDSCKLKDEISRLSHNLELQRKSMNATATPVLNPCKAGTRPSSLGGKNGTKSRSNVIVNKDASSAQPSHSANQKKRGPDDISDLGTPRLFTSSFKVPKLKNELNL</sequence>
<feature type="compositionally biased region" description="Polar residues" evidence="2">
    <location>
        <begin position="129"/>
        <end position="144"/>
    </location>
</feature>
<dbReference type="PANTHER" id="PTHR35992:SF1">
    <property type="entry name" value="CYTOMATRIX PROTEIN-LIKE PROTEIN"/>
    <property type="match status" value="1"/>
</dbReference>
<proteinExistence type="predicted"/>
<feature type="region of interest" description="Disordered" evidence="2">
    <location>
        <begin position="286"/>
        <end position="350"/>
    </location>
</feature>
<evidence type="ECO:0000313" key="3">
    <source>
        <dbReference type="EMBL" id="CAK9317319.1"/>
    </source>
</evidence>
<evidence type="ECO:0000256" key="1">
    <source>
        <dbReference type="SAM" id="Coils"/>
    </source>
</evidence>
<gene>
    <name evidence="3" type="ORF">CITCOLO1_LOCUS9222</name>
</gene>
<accession>A0ABP0YA91</accession>
<protein>
    <submittedName>
        <fullName evidence="3">Uncharacterized protein</fullName>
    </submittedName>
</protein>
<evidence type="ECO:0000313" key="4">
    <source>
        <dbReference type="Proteomes" id="UP001642487"/>
    </source>
</evidence>